<evidence type="ECO:0000256" key="3">
    <source>
        <dbReference type="ARBA" id="ARBA00022692"/>
    </source>
</evidence>
<dbReference type="GO" id="GO:0043093">
    <property type="term" value="P:FtsZ-dependent cytokinesis"/>
    <property type="evidence" value="ECO:0007669"/>
    <property type="project" value="UniProtKB-UniRule"/>
</dbReference>
<keyword evidence="6 7" id="KW-0131">Cell cycle</keyword>
<dbReference type="GO" id="GO:0030428">
    <property type="term" value="C:cell septum"/>
    <property type="evidence" value="ECO:0007669"/>
    <property type="project" value="TreeGrafter"/>
</dbReference>
<evidence type="ECO:0000256" key="6">
    <source>
        <dbReference type="ARBA" id="ARBA00023306"/>
    </source>
</evidence>
<keyword evidence="2 7" id="KW-0132">Cell division</keyword>
<keyword evidence="7" id="KW-0997">Cell inner membrane</keyword>
<comment type="subcellular location">
    <subcellularLocation>
        <location evidence="7">Cell inner membrane</location>
        <topology evidence="7">Single-pass type II membrane protein</topology>
    </subcellularLocation>
    <text evidence="7">Localizes to the division septum.</text>
</comment>
<evidence type="ECO:0000313" key="9">
    <source>
        <dbReference type="Proteomes" id="UP001237156"/>
    </source>
</evidence>
<keyword evidence="3 7" id="KW-0812">Transmembrane</keyword>
<sequence>MTQRIVVAILLLLLAALHVQLQTGRGSLPEVAELRQRLREQKAANAQAQLQIDQLASEVADLRDGLDTVEEKARHDLSMVKPNEIFVQYEKP</sequence>
<keyword evidence="1 7" id="KW-1003">Cell membrane</keyword>
<dbReference type="EMBL" id="JARVII010000003">
    <property type="protein sequence ID" value="MDG9698655.1"/>
    <property type="molecule type" value="Genomic_DNA"/>
</dbReference>
<gene>
    <name evidence="7" type="primary">ftsB</name>
    <name evidence="8" type="ORF">QB898_02795</name>
</gene>
<reference evidence="8 9" key="1">
    <citation type="submission" date="2023-04" db="EMBL/GenBank/DDBJ databases">
        <title>Ottowia paracancer sp. nov., isolated from human stomach.</title>
        <authorList>
            <person name="Song Y."/>
        </authorList>
    </citation>
    <scope>NUCLEOTIDE SEQUENCE [LARGE SCALE GENOMIC DNA]</scope>
    <source>
        <strain evidence="8 9">10c7w1</strain>
    </source>
</reference>
<protein>
    <recommendedName>
        <fullName evidence="7">Cell division protein FtsB</fullName>
    </recommendedName>
</protein>
<keyword evidence="5 7" id="KW-0472">Membrane</keyword>
<dbReference type="HAMAP" id="MF_00599">
    <property type="entry name" value="FtsB"/>
    <property type="match status" value="1"/>
</dbReference>
<feature type="topological domain" description="Periplasmic" evidence="7">
    <location>
        <begin position="24"/>
        <end position="92"/>
    </location>
</feature>
<name>A0AAW6REN2_9BURK</name>
<dbReference type="PANTHER" id="PTHR37485">
    <property type="entry name" value="CELL DIVISION PROTEIN FTSB"/>
    <property type="match status" value="1"/>
</dbReference>
<keyword evidence="7" id="KW-0175">Coiled coil</keyword>
<keyword evidence="9" id="KW-1185">Reference proteome</keyword>
<evidence type="ECO:0000256" key="4">
    <source>
        <dbReference type="ARBA" id="ARBA00022989"/>
    </source>
</evidence>
<organism evidence="8 9">
    <name type="scientific">Ottowia cancrivicina</name>
    <dbReference type="NCBI Taxonomy" id="3040346"/>
    <lineage>
        <taxon>Bacteria</taxon>
        <taxon>Pseudomonadati</taxon>
        <taxon>Pseudomonadota</taxon>
        <taxon>Betaproteobacteria</taxon>
        <taxon>Burkholderiales</taxon>
        <taxon>Comamonadaceae</taxon>
        <taxon>Ottowia</taxon>
    </lineage>
</organism>
<feature type="coiled-coil region" evidence="7">
    <location>
        <begin position="31"/>
        <end position="72"/>
    </location>
</feature>
<dbReference type="InterPro" id="IPR007060">
    <property type="entry name" value="FtsL/DivIC"/>
</dbReference>
<keyword evidence="4 7" id="KW-1133">Transmembrane helix</keyword>
<dbReference type="RefSeq" id="WP_102283053.1">
    <property type="nucleotide sequence ID" value="NZ_JARVII010000003.1"/>
</dbReference>
<evidence type="ECO:0000256" key="2">
    <source>
        <dbReference type="ARBA" id="ARBA00022618"/>
    </source>
</evidence>
<evidence type="ECO:0000313" key="8">
    <source>
        <dbReference type="EMBL" id="MDG9698655.1"/>
    </source>
</evidence>
<dbReference type="PANTHER" id="PTHR37485:SF1">
    <property type="entry name" value="CELL DIVISION PROTEIN FTSB"/>
    <property type="match status" value="1"/>
</dbReference>
<comment type="similarity">
    <text evidence="7">Belongs to the FtsB family.</text>
</comment>
<comment type="function">
    <text evidence="7">Essential cell division protein. May link together the upstream cell division proteins, which are predominantly cytoplasmic, with the downstream cell division proteins, which are predominantly periplasmic.</text>
</comment>
<feature type="topological domain" description="Cytoplasmic" evidence="7">
    <location>
        <begin position="1"/>
        <end position="5"/>
    </location>
</feature>
<evidence type="ECO:0000256" key="5">
    <source>
        <dbReference type="ARBA" id="ARBA00023136"/>
    </source>
</evidence>
<proteinExistence type="inferred from homology"/>
<dbReference type="InterPro" id="IPR023081">
    <property type="entry name" value="Cell_div_FtsB"/>
</dbReference>
<accession>A0AAW6REN2</accession>
<evidence type="ECO:0000256" key="7">
    <source>
        <dbReference type="HAMAP-Rule" id="MF_00599"/>
    </source>
</evidence>
<dbReference type="Proteomes" id="UP001237156">
    <property type="component" value="Unassembled WGS sequence"/>
</dbReference>
<evidence type="ECO:0000256" key="1">
    <source>
        <dbReference type="ARBA" id="ARBA00022475"/>
    </source>
</evidence>
<dbReference type="Pfam" id="PF04977">
    <property type="entry name" value="DivIC"/>
    <property type="match status" value="1"/>
</dbReference>
<dbReference type="GO" id="GO:0032153">
    <property type="term" value="C:cell division site"/>
    <property type="evidence" value="ECO:0007669"/>
    <property type="project" value="UniProtKB-UniRule"/>
</dbReference>
<dbReference type="AlphaFoldDB" id="A0AAW6REN2"/>
<comment type="subunit">
    <text evidence="7">Part of a complex composed of FtsB, FtsL and FtsQ.</text>
</comment>
<dbReference type="GO" id="GO:0005886">
    <property type="term" value="C:plasma membrane"/>
    <property type="evidence" value="ECO:0007669"/>
    <property type="project" value="UniProtKB-SubCell"/>
</dbReference>
<comment type="caution">
    <text evidence="8">The sequence shown here is derived from an EMBL/GenBank/DDBJ whole genome shotgun (WGS) entry which is preliminary data.</text>
</comment>